<evidence type="ECO:0000313" key="3">
    <source>
        <dbReference type="Proteomes" id="UP000033710"/>
    </source>
</evidence>
<gene>
    <name evidence="2" type="ORF">SPSK_05610</name>
</gene>
<dbReference type="VEuPathDB" id="FungiDB:SPSK_05610"/>
<dbReference type="AlphaFoldDB" id="A0A0F2LV95"/>
<comment type="caution">
    <text evidence="2">The sequence shown here is derived from an EMBL/GenBank/DDBJ whole genome shotgun (WGS) entry which is preliminary data.</text>
</comment>
<organism evidence="2 3">
    <name type="scientific">Sporothrix schenckii 1099-18</name>
    <dbReference type="NCBI Taxonomy" id="1397361"/>
    <lineage>
        <taxon>Eukaryota</taxon>
        <taxon>Fungi</taxon>
        <taxon>Dikarya</taxon>
        <taxon>Ascomycota</taxon>
        <taxon>Pezizomycotina</taxon>
        <taxon>Sordariomycetes</taxon>
        <taxon>Sordariomycetidae</taxon>
        <taxon>Ophiostomatales</taxon>
        <taxon>Ophiostomataceae</taxon>
        <taxon>Sporothrix</taxon>
    </lineage>
</organism>
<accession>A0A0F2LV95</accession>
<name>A0A0F2LV95_SPOSC</name>
<reference evidence="2 3" key="2">
    <citation type="journal article" date="2015" name="Eukaryot. Cell">
        <title>Asexual propagation of a virulent clone complex in a human and feline outbreak of sporotrichosis.</title>
        <authorList>
            <person name="Teixeira Mde M."/>
            <person name="Rodrigues A.M."/>
            <person name="Tsui C.K."/>
            <person name="de Almeida L.G."/>
            <person name="Van Diepeningen A.D."/>
            <person name="van den Ende B.G."/>
            <person name="Fernandes G.F."/>
            <person name="Kano R."/>
            <person name="Hamelin R.C."/>
            <person name="Lopes-Bezerra L.M."/>
            <person name="Vasconcelos A.T."/>
            <person name="de Hoog S."/>
            <person name="de Camargo Z.P."/>
            <person name="Felipe M.S."/>
        </authorList>
    </citation>
    <scope>NUCLEOTIDE SEQUENCE [LARGE SCALE GENOMIC DNA]</scope>
    <source>
        <strain evidence="2 3">1099-18</strain>
    </source>
</reference>
<proteinExistence type="predicted"/>
<dbReference type="EMBL" id="AXCR01000012">
    <property type="protein sequence ID" value="KJR80764.1"/>
    <property type="molecule type" value="Genomic_DNA"/>
</dbReference>
<sequence length="139" mass="15926">MGRDYFLPHPQWQSSDRLASGGERVMDNGSSNSSSNGSNNRYQHHDSSSDMSRPMSIERALRDQCRIPAQCYFVSAILDNGESVTFSGPTEYKEKIPTFFDMNRWMRCATGQSPSGKVNIRLDRKQTRVSQVLRWQDVR</sequence>
<dbReference type="GeneID" id="27667629"/>
<dbReference type="RefSeq" id="XP_016583440.1">
    <property type="nucleotide sequence ID" value="XM_016732352.1"/>
</dbReference>
<evidence type="ECO:0000313" key="2">
    <source>
        <dbReference type="EMBL" id="KJR80764.1"/>
    </source>
</evidence>
<evidence type="ECO:0000256" key="1">
    <source>
        <dbReference type="SAM" id="MobiDB-lite"/>
    </source>
</evidence>
<dbReference type="Proteomes" id="UP000033710">
    <property type="component" value="Unassembled WGS sequence"/>
</dbReference>
<protein>
    <submittedName>
        <fullName evidence="2">Uncharacterized protein</fullName>
    </submittedName>
</protein>
<reference evidence="2 3" key="1">
    <citation type="journal article" date="2014" name="BMC Genomics">
        <title>Comparative genomics of the major fungal agents of human and animal Sporotrichosis: Sporothrix schenckii and Sporothrix brasiliensis.</title>
        <authorList>
            <person name="Teixeira M.M."/>
            <person name="de Almeida L.G."/>
            <person name="Kubitschek-Barreira P."/>
            <person name="Alves F.L."/>
            <person name="Kioshima E.S."/>
            <person name="Abadio A.K."/>
            <person name="Fernandes L."/>
            <person name="Derengowski L.S."/>
            <person name="Ferreira K.S."/>
            <person name="Souza R.C."/>
            <person name="Ruiz J.C."/>
            <person name="de Andrade N.C."/>
            <person name="Paes H.C."/>
            <person name="Nicola A.M."/>
            <person name="Albuquerque P."/>
            <person name="Gerber A.L."/>
            <person name="Martins V.P."/>
            <person name="Peconick L.D."/>
            <person name="Neto A.V."/>
            <person name="Chaucanez C.B."/>
            <person name="Silva P.A."/>
            <person name="Cunha O.L."/>
            <person name="de Oliveira F.F."/>
            <person name="dos Santos T.C."/>
            <person name="Barros A.L."/>
            <person name="Soares M.A."/>
            <person name="de Oliveira L.M."/>
            <person name="Marini M.M."/>
            <person name="Villalobos-Duno H."/>
            <person name="Cunha M.M."/>
            <person name="de Hoog S."/>
            <person name="da Silveira J.F."/>
            <person name="Henrissat B."/>
            <person name="Nino-Vega G.A."/>
            <person name="Cisalpino P.S."/>
            <person name="Mora-Montes H.M."/>
            <person name="Almeida S.R."/>
            <person name="Stajich J.E."/>
            <person name="Lopes-Bezerra L.M."/>
            <person name="Vasconcelos A.T."/>
            <person name="Felipe M.S."/>
        </authorList>
    </citation>
    <scope>NUCLEOTIDE SEQUENCE [LARGE SCALE GENOMIC DNA]</scope>
    <source>
        <strain evidence="2 3">1099-18</strain>
    </source>
</reference>
<dbReference type="KEGG" id="ssck:SPSK_05610"/>
<feature type="compositionally biased region" description="Low complexity" evidence="1">
    <location>
        <begin position="28"/>
        <end position="40"/>
    </location>
</feature>
<feature type="region of interest" description="Disordered" evidence="1">
    <location>
        <begin position="1"/>
        <end position="55"/>
    </location>
</feature>